<evidence type="ECO:0000256" key="1">
    <source>
        <dbReference type="ARBA" id="ARBA00022898"/>
    </source>
</evidence>
<dbReference type="Gene3D" id="3.40.640.10">
    <property type="entry name" value="Type I PLP-dependent aspartate aminotransferase-like (Major domain)"/>
    <property type="match status" value="1"/>
</dbReference>
<dbReference type="Proteomes" id="UP001186944">
    <property type="component" value="Unassembled WGS sequence"/>
</dbReference>
<dbReference type="InterPro" id="IPR004839">
    <property type="entry name" value="Aminotransferase_I/II_large"/>
</dbReference>
<dbReference type="GO" id="GO:0008483">
    <property type="term" value="F:transaminase activity"/>
    <property type="evidence" value="ECO:0007669"/>
    <property type="project" value="TreeGrafter"/>
</dbReference>
<accession>A0AA88XLA5</accession>
<gene>
    <name evidence="3" type="ORF">FSP39_015704</name>
</gene>
<dbReference type="PANTHER" id="PTHR43795">
    <property type="entry name" value="BIFUNCTIONAL ASPARTATE AMINOTRANSFERASE AND GLUTAMATE/ASPARTATE-PREPHENATE AMINOTRANSFERASE-RELATED"/>
    <property type="match status" value="1"/>
</dbReference>
<dbReference type="InterPro" id="IPR050478">
    <property type="entry name" value="Ethylene_sulfur-biosynth"/>
</dbReference>
<evidence type="ECO:0000259" key="2">
    <source>
        <dbReference type="Pfam" id="PF00155"/>
    </source>
</evidence>
<sequence length="103" mass="11672">MFIFRLCYHSISQGKIVRGVVISNPDNPTGRVYTKAEIMDVLEMCAKHQLHVVMDEIYALSVFGDVVFESVLSFPDIPDPKRTHFLWSVSKVGFSLVLVDIIN</sequence>
<dbReference type="GO" id="GO:0006520">
    <property type="term" value="P:amino acid metabolic process"/>
    <property type="evidence" value="ECO:0007669"/>
    <property type="project" value="TreeGrafter"/>
</dbReference>
<keyword evidence="1" id="KW-0663">Pyridoxal phosphate</keyword>
<dbReference type="AlphaFoldDB" id="A0AA88XLA5"/>
<protein>
    <recommendedName>
        <fullName evidence="2">Aminotransferase class I/classII large domain-containing protein</fullName>
    </recommendedName>
</protein>
<proteinExistence type="predicted"/>
<dbReference type="EMBL" id="VSWD01000014">
    <property type="protein sequence ID" value="KAK3083172.1"/>
    <property type="molecule type" value="Genomic_DNA"/>
</dbReference>
<name>A0AA88XLA5_PINIB</name>
<evidence type="ECO:0000313" key="3">
    <source>
        <dbReference type="EMBL" id="KAK3083172.1"/>
    </source>
</evidence>
<dbReference type="SUPFAM" id="SSF53383">
    <property type="entry name" value="PLP-dependent transferases"/>
    <property type="match status" value="1"/>
</dbReference>
<dbReference type="GO" id="GO:0030170">
    <property type="term" value="F:pyridoxal phosphate binding"/>
    <property type="evidence" value="ECO:0007669"/>
    <property type="project" value="InterPro"/>
</dbReference>
<feature type="domain" description="Aminotransferase class I/classII large" evidence="2">
    <location>
        <begin position="11"/>
        <end position="91"/>
    </location>
</feature>
<dbReference type="PANTHER" id="PTHR43795:SF39">
    <property type="entry name" value="AMINOTRANSFERASE CLASS I_CLASSII DOMAIN-CONTAINING PROTEIN"/>
    <property type="match status" value="1"/>
</dbReference>
<organism evidence="3 4">
    <name type="scientific">Pinctada imbricata</name>
    <name type="common">Atlantic pearl-oyster</name>
    <name type="synonym">Pinctada martensii</name>
    <dbReference type="NCBI Taxonomy" id="66713"/>
    <lineage>
        <taxon>Eukaryota</taxon>
        <taxon>Metazoa</taxon>
        <taxon>Spiralia</taxon>
        <taxon>Lophotrochozoa</taxon>
        <taxon>Mollusca</taxon>
        <taxon>Bivalvia</taxon>
        <taxon>Autobranchia</taxon>
        <taxon>Pteriomorphia</taxon>
        <taxon>Pterioida</taxon>
        <taxon>Pterioidea</taxon>
        <taxon>Pteriidae</taxon>
        <taxon>Pinctada</taxon>
    </lineage>
</organism>
<dbReference type="InterPro" id="IPR015424">
    <property type="entry name" value="PyrdxlP-dep_Trfase"/>
</dbReference>
<evidence type="ECO:0000313" key="4">
    <source>
        <dbReference type="Proteomes" id="UP001186944"/>
    </source>
</evidence>
<comment type="caution">
    <text evidence="3">The sequence shown here is derived from an EMBL/GenBank/DDBJ whole genome shotgun (WGS) entry which is preliminary data.</text>
</comment>
<keyword evidence="4" id="KW-1185">Reference proteome</keyword>
<dbReference type="Pfam" id="PF00155">
    <property type="entry name" value="Aminotran_1_2"/>
    <property type="match status" value="1"/>
</dbReference>
<dbReference type="InterPro" id="IPR015421">
    <property type="entry name" value="PyrdxlP-dep_Trfase_major"/>
</dbReference>
<reference evidence="3" key="1">
    <citation type="submission" date="2019-08" db="EMBL/GenBank/DDBJ databases">
        <title>The improved chromosome-level genome for the pearl oyster Pinctada fucata martensii using PacBio sequencing and Hi-C.</title>
        <authorList>
            <person name="Zheng Z."/>
        </authorList>
    </citation>
    <scope>NUCLEOTIDE SEQUENCE</scope>
    <source>
        <strain evidence="3">ZZ-2019</strain>
        <tissue evidence="3">Adductor muscle</tissue>
    </source>
</reference>